<dbReference type="NCBIfam" id="TIGR01915">
    <property type="entry name" value="npdG"/>
    <property type="match status" value="1"/>
</dbReference>
<evidence type="ECO:0000259" key="2">
    <source>
        <dbReference type="Pfam" id="PF03807"/>
    </source>
</evidence>
<feature type="domain" description="Pyrroline-5-carboxylate reductase catalytic N-terminal" evidence="2">
    <location>
        <begin position="22"/>
        <end position="119"/>
    </location>
</feature>
<dbReference type="PANTHER" id="PTHR14239:SF0">
    <property type="entry name" value="F420-DEPENDENT NADP REDUCTASE"/>
    <property type="match status" value="1"/>
</dbReference>
<organism evidence="3">
    <name type="scientific">marine metagenome</name>
    <dbReference type="NCBI Taxonomy" id="408172"/>
    <lineage>
        <taxon>unclassified sequences</taxon>
        <taxon>metagenomes</taxon>
        <taxon>ecological metagenomes</taxon>
    </lineage>
</organism>
<dbReference type="InterPro" id="IPR036291">
    <property type="entry name" value="NAD(P)-bd_dom_sf"/>
</dbReference>
<reference evidence="3" key="1">
    <citation type="submission" date="2018-05" db="EMBL/GenBank/DDBJ databases">
        <authorList>
            <person name="Lanie J.A."/>
            <person name="Ng W.-L."/>
            <person name="Kazmierczak K.M."/>
            <person name="Andrzejewski T.M."/>
            <person name="Davidsen T.M."/>
            <person name="Wayne K.J."/>
            <person name="Tettelin H."/>
            <person name="Glass J.I."/>
            <person name="Rusch D."/>
            <person name="Podicherti R."/>
            <person name="Tsui H.-C.T."/>
            <person name="Winkler M.E."/>
        </authorList>
    </citation>
    <scope>NUCLEOTIDE SEQUENCE</scope>
</reference>
<dbReference type="Pfam" id="PF03807">
    <property type="entry name" value="F420_oxidored"/>
    <property type="match status" value="1"/>
</dbReference>
<dbReference type="InterPro" id="IPR051267">
    <property type="entry name" value="STEAP_metalloreductase"/>
</dbReference>
<dbReference type="SUPFAM" id="SSF51735">
    <property type="entry name" value="NAD(P)-binding Rossmann-fold domains"/>
    <property type="match status" value="1"/>
</dbReference>
<dbReference type="PANTHER" id="PTHR14239">
    <property type="entry name" value="DUDULIN-RELATED"/>
    <property type="match status" value="1"/>
</dbReference>
<dbReference type="InterPro" id="IPR010185">
    <property type="entry name" value="NpdG"/>
</dbReference>
<dbReference type="GO" id="GO:0052851">
    <property type="term" value="F:ferric-chelate reductase (NADPH) activity"/>
    <property type="evidence" value="ECO:0007669"/>
    <property type="project" value="TreeGrafter"/>
</dbReference>
<dbReference type="Gene3D" id="3.40.50.720">
    <property type="entry name" value="NAD(P)-binding Rossmann-like Domain"/>
    <property type="match status" value="1"/>
</dbReference>
<keyword evidence="1" id="KW-0560">Oxidoreductase</keyword>
<gene>
    <name evidence="3" type="ORF">METZ01_LOCUS124525</name>
</gene>
<dbReference type="GO" id="GO:0070967">
    <property type="term" value="F:coenzyme F420 binding"/>
    <property type="evidence" value="ECO:0007669"/>
    <property type="project" value="InterPro"/>
</dbReference>
<dbReference type="EMBL" id="UINC01017325">
    <property type="protein sequence ID" value="SVA71671.1"/>
    <property type="molecule type" value="Genomic_DNA"/>
</dbReference>
<dbReference type="GO" id="GO:0016651">
    <property type="term" value="F:oxidoreductase activity, acting on NAD(P)H"/>
    <property type="evidence" value="ECO:0007669"/>
    <property type="project" value="InterPro"/>
</dbReference>
<sequence>VLNQRRTKELLRIKVMNQPLPKLAIIGGTGALGSGLAKRWAQAGYPVIIGSRSSEKASLAAEEITSQNHTISVIGTDNHTAAVQGEVIVITVPFSSHAEILSSIKDTVSEKIVVDTTVPLKPPKVGTVQLPEAGSAAIITQQLLGAETKVVSALHNVAAHKLHDQEPIDCDVLVCGNIKTAREVVIGLIEALGMRGLHAGPIANSVAIEAMTSVLITINRLYKVADAGFKITGDLISSEKENI</sequence>
<dbReference type="GO" id="GO:0005886">
    <property type="term" value="C:plasma membrane"/>
    <property type="evidence" value="ECO:0007669"/>
    <property type="project" value="TreeGrafter"/>
</dbReference>
<dbReference type="InterPro" id="IPR028939">
    <property type="entry name" value="P5C_Rdtase_cat_N"/>
</dbReference>
<evidence type="ECO:0000256" key="1">
    <source>
        <dbReference type="ARBA" id="ARBA00023002"/>
    </source>
</evidence>
<dbReference type="GO" id="GO:0006740">
    <property type="term" value="P:NADPH regeneration"/>
    <property type="evidence" value="ECO:0007669"/>
    <property type="project" value="InterPro"/>
</dbReference>
<name>A0A381Y4T1_9ZZZZ</name>
<protein>
    <recommendedName>
        <fullName evidence="2">Pyrroline-5-carboxylate reductase catalytic N-terminal domain-containing protein</fullName>
    </recommendedName>
</protein>
<dbReference type="GO" id="GO:0050661">
    <property type="term" value="F:NADP binding"/>
    <property type="evidence" value="ECO:0007669"/>
    <property type="project" value="InterPro"/>
</dbReference>
<dbReference type="GO" id="GO:0008823">
    <property type="term" value="F:cupric reductase (NADH) activity"/>
    <property type="evidence" value="ECO:0007669"/>
    <property type="project" value="TreeGrafter"/>
</dbReference>
<dbReference type="AlphaFoldDB" id="A0A381Y4T1"/>
<accession>A0A381Y4T1</accession>
<dbReference type="GO" id="GO:0015677">
    <property type="term" value="P:copper ion import"/>
    <property type="evidence" value="ECO:0007669"/>
    <property type="project" value="TreeGrafter"/>
</dbReference>
<proteinExistence type="predicted"/>
<evidence type="ECO:0000313" key="3">
    <source>
        <dbReference type="EMBL" id="SVA71671.1"/>
    </source>
</evidence>
<feature type="non-terminal residue" evidence="3">
    <location>
        <position position="1"/>
    </location>
</feature>